<dbReference type="AlphaFoldDB" id="A0AAD9UDZ6"/>
<dbReference type="Proteomes" id="UP001209878">
    <property type="component" value="Unassembled WGS sequence"/>
</dbReference>
<comment type="caution">
    <text evidence="2">The sequence shown here is derived from an EMBL/GenBank/DDBJ whole genome shotgun (WGS) entry which is preliminary data.</text>
</comment>
<accession>A0AAD9UDZ6</accession>
<evidence type="ECO:0000256" key="1">
    <source>
        <dbReference type="SAM" id="MobiDB-lite"/>
    </source>
</evidence>
<dbReference type="EMBL" id="JAODUO010000222">
    <property type="protein sequence ID" value="KAK2185811.1"/>
    <property type="molecule type" value="Genomic_DNA"/>
</dbReference>
<sequence length="89" mass="10030">MKRHMKKVKRARPHSPGGKRGISQDLISLQTVSKVHDLNEKAICPPKRVTVVDLDKATPMKRRNENLDLGPISPVDRVSALQILDSKKR</sequence>
<evidence type="ECO:0000313" key="3">
    <source>
        <dbReference type="Proteomes" id="UP001209878"/>
    </source>
</evidence>
<proteinExistence type="predicted"/>
<reference evidence="2" key="1">
    <citation type="journal article" date="2023" name="Mol. Biol. Evol.">
        <title>Third-Generation Sequencing Reveals the Adaptive Role of the Epigenome in Three Deep-Sea Polychaetes.</title>
        <authorList>
            <person name="Perez M."/>
            <person name="Aroh O."/>
            <person name="Sun Y."/>
            <person name="Lan Y."/>
            <person name="Juniper S.K."/>
            <person name="Young C.R."/>
            <person name="Angers B."/>
            <person name="Qian P.Y."/>
        </authorList>
    </citation>
    <scope>NUCLEOTIDE SEQUENCE</scope>
    <source>
        <strain evidence="2">R07B-5</strain>
    </source>
</reference>
<feature type="compositionally biased region" description="Basic residues" evidence="1">
    <location>
        <begin position="1"/>
        <end position="13"/>
    </location>
</feature>
<evidence type="ECO:0000313" key="2">
    <source>
        <dbReference type="EMBL" id="KAK2185811.1"/>
    </source>
</evidence>
<feature type="region of interest" description="Disordered" evidence="1">
    <location>
        <begin position="1"/>
        <end position="25"/>
    </location>
</feature>
<name>A0AAD9UDZ6_RIDPI</name>
<protein>
    <submittedName>
        <fullName evidence="2">Uncharacterized protein</fullName>
    </submittedName>
</protein>
<gene>
    <name evidence="2" type="ORF">NP493_222g04006</name>
</gene>
<organism evidence="2 3">
    <name type="scientific">Ridgeia piscesae</name>
    <name type="common">Tubeworm</name>
    <dbReference type="NCBI Taxonomy" id="27915"/>
    <lineage>
        <taxon>Eukaryota</taxon>
        <taxon>Metazoa</taxon>
        <taxon>Spiralia</taxon>
        <taxon>Lophotrochozoa</taxon>
        <taxon>Annelida</taxon>
        <taxon>Polychaeta</taxon>
        <taxon>Sedentaria</taxon>
        <taxon>Canalipalpata</taxon>
        <taxon>Sabellida</taxon>
        <taxon>Siboglinidae</taxon>
        <taxon>Ridgeia</taxon>
    </lineage>
</organism>
<keyword evidence="3" id="KW-1185">Reference proteome</keyword>